<sequence length="81" mass="8937">MRLAFSNRDMTADTLRAILTYTSPVPLFESGKAAFEHGIRDIDNPSPAAKDAIGKIEKVRDDLNYLDGPKPAMTNSELDLE</sequence>
<reference evidence="1" key="1">
    <citation type="submission" date="2023-07" db="EMBL/GenBank/DDBJ databases">
        <title>Sequencing the genomes of 1000 actinobacteria strains.</title>
        <authorList>
            <person name="Klenk H.-P."/>
        </authorList>
    </citation>
    <scope>NUCLEOTIDE SEQUENCE</scope>
    <source>
        <strain evidence="1">DSM 44707</strain>
    </source>
</reference>
<accession>A0AAE3YSH8</accession>
<proteinExistence type="predicted"/>
<protein>
    <submittedName>
        <fullName evidence="1">Uncharacterized protein</fullName>
    </submittedName>
</protein>
<evidence type="ECO:0000313" key="1">
    <source>
        <dbReference type="EMBL" id="MDR7277623.1"/>
    </source>
</evidence>
<dbReference type="EMBL" id="JAVDYB010000001">
    <property type="protein sequence ID" value="MDR7277623.1"/>
    <property type="molecule type" value="Genomic_DNA"/>
</dbReference>
<organism evidence="1 2">
    <name type="scientific">Catenuloplanes atrovinosus</name>
    <dbReference type="NCBI Taxonomy" id="137266"/>
    <lineage>
        <taxon>Bacteria</taxon>
        <taxon>Bacillati</taxon>
        <taxon>Actinomycetota</taxon>
        <taxon>Actinomycetes</taxon>
        <taxon>Micromonosporales</taxon>
        <taxon>Micromonosporaceae</taxon>
        <taxon>Catenuloplanes</taxon>
    </lineage>
</organism>
<evidence type="ECO:0000313" key="2">
    <source>
        <dbReference type="Proteomes" id="UP001183643"/>
    </source>
</evidence>
<dbReference type="AlphaFoldDB" id="A0AAE3YSH8"/>
<dbReference type="Proteomes" id="UP001183643">
    <property type="component" value="Unassembled WGS sequence"/>
</dbReference>
<name>A0AAE3YSH8_9ACTN</name>
<keyword evidence="2" id="KW-1185">Reference proteome</keyword>
<gene>
    <name evidence="1" type="ORF">J2S41_004401</name>
</gene>
<comment type="caution">
    <text evidence="1">The sequence shown here is derived from an EMBL/GenBank/DDBJ whole genome shotgun (WGS) entry which is preliminary data.</text>
</comment>